<dbReference type="STRING" id="1965070.A0A443R4E8"/>
<keyword evidence="1" id="KW-0866">Nonsense-mediated mRNA decay</keyword>
<dbReference type="EMBL" id="NCKU01002206">
    <property type="protein sequence ID" value="RWS10139.1"/>
    <property type="molecule type" value="Genomic_DNA"/>
</dbReference>
<dbReference type="GO" id="GO:0070034">
    <property type="term" value="F:telomerase RNA binding"/>
    <property type="evidence" value="ECO:0007669"/>
    <property type="project" value="TreeGrafter"/>
</dbReference>
<dbReference type="GO" id="GO:0042162">
    <property type="term" value="F:telomeric DNA binding"/>
    <property type="evidence" value="ECO:0007669"/>
    <property type="project" value="TreeGrafter"/>
</dbReference>
<dbReference type="SUPFAM" id="SSF48452">
    <property type="entry name" value="TPR-like"/>
    <property type="match status" value="1"/>
</dbReference>
<evidence type="ECO:0000313" key="3">
    <source>
        <dbReference type="EMBL" id="RWS10139.1"/>
    </source>
</evidence>
<reference evidence="3 4" key="1">
    <citation type="journal article" date="2018" name="Gigascience">
        <title>Genomes of trombidid mites reveal novel predicted allergens and laterally-transferred genes associated with secondary metabolism.</title>
        <authorList>
            <person name="Dong X."/>
            <person name="Chaisiri K."/>
            <person name="Xia D."/>
            <person name="Armstrong S.D."/>
            <person name="Fang Y."/>
            <person name="Donnelly M.J."/>
            <person name="Kadowaki T."/>
            <person name="McGarry J.W."/>
            <person name="Darby A.C."/>
            <person name="Makepeace B.L."/>
        </authorList>
    </citation>
    <scope>NUCLEOTIDE SEQUENCE [LARGE SCALE GENOMIC DNA]</scope>
    <source>
        <strain evidence="3">UoL-WK</strain>
    </source>
</reference>
<dbReference type="AlphaFoldDB" id="A0A443R4E8"/>
<evidence type="ECO:0000313" key="4">
    <source>
        <dbReference type="Proteomes" id="UP000285301"/>
    </source>
</evidence>
<dbReference type="GO" id="GO:0005697">
    <property type="term" value="C:telomerase holoenzyme complex"/>
    <property type="evidence" value="ECO:0007669"/>
    <property type="project" value="TreeGrafter"/>
</dbReference>
<dbReference type="OrthoDB" id="69928at2759"/>
<protein>
    <recommendedName>
        <fullName evidence="2">DNA/RNA-binding domain-containing protein</fullName>
    </recommendedName>
</protein>
<keyword evidence="4" id="KW-1185">Reference proteome</keyword>
<dbReference type="GO" id="GO:0000184">
    <property type="term" value="P:nuclear-transcribed mRNA catabolic process, nonsense-mediated decay"/>
    <property type="evidence" value="ECO:0007669"/>
    <property type="project" value="UniProtKB-KW"/>
</dbReference>
<evidence type="ECO:0000259" key="2">
    <source>
        <dbReference type="Pfam" id="PF10373"/>
    </source>
</evidence>
<gene>
    <name evidence="3" type="ORF">B4U79_17644</name>
</gene>
<evidence type="ECO:0000256" key="1">
    <source>
        <dbReference type="ARBA" id="ARBA00023161"/>
    </source>
</evidence>
<accession>A0A443R4E8</accession>
<sequence>MSQSAVRRLPTKMSFGEKERNTILTNCSVICNNTYRLIVANLKRNNSSDVGNGNNELDNASNDNAANSVHKLEAKLWCEVMKFKDTNDLNVISFLHGFYVTLLQTVNLLINSRKCDPYFILSSSLSTRTANKCEHILLYNILIRLGDLNRYLRNQSMAKLYYSQARDLNPQRGHAYNQLALIAINDGIKSIYYYVRAFLASEEPFTMAENNLKSAVTRFSITIPAIKALFDRSQDSFDLTSINNLLYIAVIAIYAENVKFILKPLILETLNWLRLQTIKSPPSSPSSSGKEIRFTFLNSTDSKCLLPSLLTLMDYLLTQQQQGSNDVNLNDCESIVSELKCETDLFLSQNADLIALQADRSKALKHDYILLGFSPLKQVHEQLKFDENPQETKNQHVILISRISEKIDKLLAIIKEKKQETKSKKSRNIALQSILSNK</sequence>
<name>A0A443R4E8_9ACAR</name>
<comment type="caution">
    <text evidence="3">The sequence shown here is derived from an EMBL/GenBank/DDBJ whole genome shotgun (WGS) entry which is preliminary data.</text>
</comment>
<dbReference type="Proteomes" id="UP000285301">
    <property type="component" value="Unassembled WGS sequence"/>
</dbReference>
<dbReference type="Pfam" id="PF10373">
    <property type="entry name" value="EST1_DNA_bind"/>
    <property type="match status" value="1"/>
</dbReference>
<dbReference type="PANTHER" id="PTHR15696:SF0">
    <property type="entry name" value="TELOMERASE-BINDING PROTEIN EST1A"/>
    <property type="match status" value="1"/>
</dbReference>
<dbReference type="PANTHER" id="PTHR15696">
    <property type="entry name" value="SMG-7 SUPPRESSOR WITH MORPHOLOGICAL EFFECT ON GENITALIA PROTEIN 7"/>
    <property type="match status" value="1"/>
</dbReference>
<dbReference type="InterPro" id="IPR018834">
    <property type="entry name" value="DNA/RNA-bd_Est1-type"/>
</dbReference>
<feature type="domain" description="DNA/RNA-binding" evidence="2">
    <location>
        <begin position="158"/>
        <end position="432"/>
    </location>
</feature>
<dbReference type="InterPro" id="IPR011990">
    <property type="entry name" value="TPR-like_helical_dom_sf"/>
</dbReference>
<dbReference type="Gene3D" id="1.25.40.10">
    <property type="entry name" value="Tetratricopeptide repeat domain"/>
    <property type="match status" value="1"/>
</dbReference>
<organism evidence="3 4">
    <name type="scientific">Dinothrombium tinctorium</name>
    <dbReference type="NCBI Taxonomy" id="1965070"/>
    <lineage>
        <taxon>Eukaryota</taxon>
        <taxon>Metazoa</taxon>
        <taxon>Ecdysozoa</taxon>
        <taxon>Arthropoda</taxon>
        <taxon>Chelicerata</taxon>
        <taxon>Arachnida</taxon>
        <taxon>Acari</taxon>
        <taxon>Acariformes</taxon>
        <taxon>Trombidiformes</taxon>
        <taxon>Prostigmata</taxon>
        <taxon>Anystina</taxon>
        <taxon>Parasitengona</taxon>
        <taxon>Trombidioidea</taxon>
        <taxon>Trombidiidae</taxon>
        <taxon>Dinothrombium</taxon>
    </lineage>
</organism>
<proteinExistence type="predicted"/>
<dbReference type="InterPro" id="IPR045153">
    <property type="entry name" value="Est1/Ebs1-like"/>
</dbReference>